<dbReference type="InterPro" id="IPR045748">
    <property type="entry name" value="DcaP"/>
</dbReference>
<evidence type="ECO:0008006" key="4">
    <source>
        <dbReference type="Google" id="ProtNLM"/>
    </source>
</evidence>
<reference evidence="3" key="1">
    <citation type="journal article" date="2017" name="Proc. Natl. Acad. Sci. U.S.A.">
        <title>Simulation of Deepwater Horizon oil plume reveals substrate specialization within a complex community of hydrocarbon degraders.</title>
        <authorList>
            <person name="Hu P."/>
            <person name="Dubinsky E.A."/>
            <person name="Probst A.J."/>
            <person name="Wang J."/>
            <person name="Sieber C.M.K."/>
            <person name="Tom L.M."/>
            <person name="Gardinali P."/>
            <person name="Banfield J.F."/>
            <person name="Atlas R.M."/>
            <person name="Andersen G.L."/>
        </authorList>
    </citation>
    <scope>NUCLEOTIDE SEQUENCE [LARGE SCALE GENOMIC DNA]</scope>
</reference>
<evidence type="ECO:0000256" key="1">
    <source>
        <dbReference type="SAM" id="SignalP"/>
    </source>
</evidence>
<organism evidence="2 3">
    <name type="scientific">Colwellia psychrerythraea</name>
    <name type="common">Vibrio psychroerythus</name>
    <dbReference type="NCBI Taxonomy" id="28229"/>
    <lineage>
        <taxon>Bacteria</taxon>
        <taxon>Pseudomonadati</taxon>
        <taxon>Pseudomonadota</taxon>
        <taxon>Gammaproteobacteria</taxon>
        <taxon>Alteromonadales</taxon>
        <taxon>Colwelliaceae</taxon>
        <taxon>Colwellia</taxon>
    </lineage>
</organism>
<accession>A0A1Y5EPB6</accession>
<evidence type="ECO:0000313" key="3">
    <source>
        <dbReference type="Proteomes" id="UP000243053"/>
    </source>
</evidence>
<gene>
    <name evidence="2" type="ORF">A9Q75_02460</name>
</gene>
<feature type="signal peptide" evidence="1">
    <location>
        <begin position="1"/>
        <end position="22"/>
    </location>
</feature>
<feature type="chain" id="PRO_5013255116" description="Porin" evidence="1">
    <location>
        <begin position="23"/>
        <end position="348"/>
    </location>
</feature>
<dbReference type="SUPFAM" id="SSF56935">
    <property type="entry name" value="Porins"/>
    <property type="match status" value="1"/>
</dbReference>
<name>A0A1Y5EPB6_COLPS</name>
<dbReference type="Pfam" id="PF19577">
    <property type="entry name" value="DcaP"/>
    <property type="match status" value="1"/>
</dbReference>
<sequence length="348" mass="38079">MLNKKNIILSACILAMSGAANAGYEYKVSDNDTITFGGYIKADARYVDGNIAATNYWYGSGTVLPESKSNFGIAVNETRFNTKYVHGEVTGFIEMDFYGDAVSGGGNEIISNSSNPRLRHAFIKYKNILVGQTWTTFQNTSSLAEAADFGGPLVASAFIRQGQVRYTIGGLQIALENPESFGGQSGDDKVPDFIAKYTFKGDWGNISVSGLARQLQTTGGDSESAFGYGIAGRVKTIGKDDFRFQLHAGNVGRYVGVAAATDLVGEEVEESTAIMVAYRHFWTDDIRSSVFYGNITTDLSDRDRSHWGVNIFKNYTKELSFGLELGNFEMAEQDADSDYVQFSTKYVF</sequence>
<evidence type="ECO:0000313" key="2">
    <source>
        <dbReference type="EMBL" id="OUR84528.1"/>
    </source>
</evidence>
<protein>
    <recommendedName>
        <fullName evidence="4">Porin</fullName>
    </recommendedName>
</protein>
<dbReference type="Proteomes" id="UP000243053">
    <property type="component" value="Unassembled WGS sequence"/>
</dbReference>
<comment type="caution">
    <text evidence="2">The sequence shown here is derived from an EMBL/GenBank/DDBJ whole genome shotgun (WGS) entry which is preliminary data.</text>
</comment>
<dbReference type="EMBL" id="MAAF01000016">
    <property type="protein sequence ID" value="OUR84528.1"/>
    <property type="molecule type" value="Genomic_DNA"/>
</dbReference>
<proteinExistence type="predicted"/>
<dbReference type="AlphaFoldDB" id="A0A1Y5EPB6"/>
<keyword evidence="1" id="KW-0732">Signal</keyword>